<dbReference type="RefSeq" id="WP_141353873.1">
    <property type="nucleotide sequence ID" value="NZ_BJNV01000060.1"/>
</dbReference>
<dbReference type="Proteomes" id="UP000318422">
    <property type="component" value="Unassembled WGS sequence"/>
</dbReference>
<keyword evidence="2" id="KW-1185">Reference proteome</keyword>
<reference evidence="1 2" key="1">
    <citation type="submission" date="2019-06" db="EMBL/GenBank/DDBJ databases">
        <title>Whole genome shotgun sequence of Zoogloea ramigera NBRC 15342.</title>
        <authorList>
            <person name="Hosoyama A."/>
            <person name="Uohara A."/>
            <person name="Ohji S."/>
            <person name="Ichikawa N."/>
        </authorList>
    </citation>
    <scope>NUCLEOTIDE SEQUENCE [LARGE SCALE GENOMIC DNA]</scope>
    <source>
        <strain evidence="1 2">NBRC 15342</strain>
    </source>
</reference>
<evidence type="ECO:0000313" key="1">
    <source>
        <dbReference type="EMBL" id="GEC96997.1"/>
    </source>
</evidence>
<dbReference type="OrthoDB" id="9182245at2"/>
<protein>
    <submittedName>
        <fullName evidence="1">Uncharacterized protein</fullName>
    </submittedName>
</protein>
<dbReference type="AlphaFoldDB" id="A0A4Y4D139"/>
<accession>A0A4Y4D139</accession>
<name>A0A4Y4D139_ZOORA</name>
<gene>
    <name evidence="1" type="ORF">ZRA01_30700</name>
</gene>
<dbReference type="EMBL" id="BJNV01000060">
    <property type="protein sequence ID" value="GEC96997.1"/>
    <property type="molecule type" value="Genomic_DNA"/>
</dbReference>
<organism evidence="1 2">
    <name type="scientific">Zoogloea ramigera</name>
    <dbReference type="NCBI Taxonomy" id="350"/>
    <lineage>
        <taxon>Bacteria</taxon>
        <taxon>Pseudomonadati</taxon>
        <taxon>Pseudomonadota</taxon>
        <taxon>Betaproteobacteria</taxon>
        <taxon>Rhodocyclales</taxon>
        <taxon>Zoogloeaceae</taxon>
        <taxon>Zoogloea</taxon>
    </lineage>
</organism>
<evidence type="ECO:0000313" key="2">
    <source>
        <dbReference type="Proteomes" id="UP000318422"/>
    </source>
</evidence>
<proteinExistence type="predicted"/>
<sequence length="77" mass="8734">MAQQLSPDVVYHSYALLRRGQHKWDGWYDVLQANGRPLRTFVRVPSREGFDDPELACQAAEILAQWDLKAPGAAVRP</sequence>
<comment type="caution">
    <text evidence="1">The sequence shown here is derived from an EMBL/GenBank/DDBJ whole genome shotgun (WGS) entry which is preliminary data.</text>
</comment>